<dbReference type="EMBL" id="CVRL01000037">
    <property type="protein sequence ID" value="CRL12107.1"/>
    <property type="molecule type" value="Genomic_DNA"/>
</dbReference>
<dbReference type="STRING" id="481446.NIT7645_03494"/>
<dbReference type="GO" id="GO:0005829">
    <property type="term" value="C:cytosol"/>
    <property type="evidence" value="ECO:0007669"/>
    <property type="project" value="TreeGrafter"/>
</dbReference>
<evidence type="ECO:0000256" key="2">
    <source>
        <dbReference type="ARBA" id="ARBA00001997"/>
    </source>
</evidence>
<feature type="active site" description="Proton acceptor" evidence="8">
    <location>
        <position position="62"/>
    </location>
</feature>
<dbReference type="InterPro" id="IPR011051">
    <property type="entry name" value="RmlC_Cupin_sf"/>
</dbReference>
<evidence type="ECO:0000256" key="8">
    <source>
        <dbReference type="PIRSR" id="PIRSR600888-1"/>
    </source>
</evidence>
<sequence length="192" mass="21102">MKIESFAMEGVYRIGWSANPDPRGAFGRLFCAETFAEAGLVSQWAQTNLSRSTRRGTLRGMHYQTAPFAETKLLVCLAGRIHDVLVDLRPQSATYGQWCALELDGASSSGVYIPEGIAHGFQTLSDDVMLHYSHSRPYSPAHQAGVAFDDPDLAIQWPLPPVAVSERDLTLPRLCEIAPNLSPSRTKQEVLS</sequence>
<evidence type="ECO:0000256" key="6">
    <source>
        <dbReference type="ARBA" id="ARBA00031424"/>
    </source>
</evidence>
<dbReference type="Gene3D" id="2.60.120.10">
    <property type="entry name" value="Jelly Rolls"/>
    <property type="match status" value="1"/>
</dbReference>
<name>A0A0H5D4I0_9RHOB</name>
<dbReference type="RefSeq" id="WP_050673931.1">
    <property type="nucleotide sequence ID" value="NZ_CVRL01000037.1"/>
</dbReference>
<dbReference type="SUPFAM" id="SSF51182">
    <property type="entry name" value="RmlC-like cupins"/>
    <property type="match status" value="1"/>
</dbReference>
<evidence type="ECO:0000256" key="9">
    <source>
        <dbReference type="PIRSR" id="PIRSR600888-3"/>
    </source>
</evidence>
<feature type="site" description="Participates in a stacking interaction with the thymidine ring of dTDP-4-oxo-6-deoxyglucose" evidence="9">
    <location>
        <position position="138"/>
    </location>
</feature>
<reference evidence="11" key="1">
    <citation type="submission" date="2015-05" db="EMBL/GenBank/DDBJ databases">
        <authorList>
            <person name="Rodrigo-Torres Lidia"/>
            <person name="Arahal R.David."/>
        </authorList>
    </citation>
    <scope>NUCLEOTIDE SEQUENCE [LARGE SCALE GENOMIC DNA]</scope>
    <source>
        <strain evidence="11">CECT 7321</strain>
    </source>
</reference>
<evidence type="ECO:0000313" key="10">
    <source>
        <dbReference type="EMBL" id="CRL12107.1"/>
    </source>
</evidence>
<dbReference type="EC" id="5.1.3.13" evidence="3"/>
<organism evidence="10 11">
    <name type="scientific">Phaeobacter italicus</name>
    <dbReference type="NCBI Taxonomy" id="481446"/>
    <lineage>
        <taxon>Bacteria</taxon>
        <taxon>Pseudomonadati</taxon>
        <taxon>Pseudomonadota</taxon>
        <taxon>Alphaproteobacteria</taxon>
        <taxon>Rhodobacterales</taxon>
        <taxon>Roseobacteraceae</taxon>
        <taxon>Phaeobacter</taxon>
    </lineage>
</organism>
<dbReference type="InterPro" id="IPR000888">
    <property type="entry name" value="RmlC-like"/>
</dbReference>
<evidence type="ECO:0000256" key="1">
    <source>
        <dbReference type="ARBA" id="ARBA00001298"/>
    </source>
</evidence>
<evidence type="ECO:0000256" key="4">
    <source>
        <dbReference type="ARBA" id="ARBA00019595"/>
    </source>
</evidence>
<evidence type="ECO:0000313" key="11">
    <source>
        <dbReference type="Proteomes" id="UP000043764"/>
    </source>
</evidence>
<comment type="function">
    <text evidence="2">Catalyzes the epimerization of the C3' and C5'positions of dTDP-6-deoxy-D-xylo-4-hexulose, forming dTDP-6-deoxy-L-lyxo-4-hexulose.</text>
</comment>
<dbReference type="GO" id="GO:0019305">
    <property type="term" value="P:dTDP-rhamnose biosynthetic process"/>
    <property type="evidence" value="ECO:0007669"/>
    <property type="project" value="TreeGrafter"/>
</dbReference>
<dbReference type="GO" id="GO:0008830">
    <property type="term" value="F:dTDP-4-dehydrorhamnose 3,5-epimerase activity"/>
    <property type="evidence" value="ECO:0007669"/>
    <property type="project" value="UniProtKB-EC"/>
</dbReference>
<evidence type="ECO:0000256" key="3">
    <source>
        <dbReference type="ARBA" id="ARBA00012098"/>
    </source>
</evidence>
<keyword evidence="11" id="KW-1185">Reference proteome</keyword>
<dbReference type="AlphaFoldDB" id="A0A0H5D4I0"/>
<proteinExistence type="predicted"/>
<gene>
    <name evidence="10" type="primary">rfbC</name>
    <name evidence="10" type="ORF">NIT7321_02979</name>
</gene>
<dbReference type="InterPro" id="IPR014710">
    <property type="entry name" value="RmlC-like_jellyroll"/>
</dbReference>
<comment type="catalytic activity">
    <reaction evidence="1">
        <text>dTDP-4-dehydro-6-deoxy-alpha-D-glucose = dTDP-4-dehydro-beta-L-rhamnose</text>
        <dbReference type="Rhea" id="RHEA:16969"/>
        <dbReference type="ChEBI" id="CHEBI:57649"/>
        <dbReference type="ChEBI" id="CHEBI:62830"/>
        <dbReference type="EC" id="5.1.3.13"/>
    </reaction>
</comment>
<dbReference type="CDD" id="cd00438">
    <property type="entry name" value="cupin_RmlC"/>
    <property type="match status" value="1"/>
</dbReference>
<accession>A0A0H5D4I0</accession>
<evidence type="ECO:0000256" key="5">
    <source>
        <dbReference type="ARBA" id="ARBA00029758"/>
    </source>
</evidence>
<protein>
    <recommendedName>
        <fullName evidence="4">dTDP-4-dehydrorhamnose 3,5-epimerase</fullName>
        <ecNumber evidence="3">5.1.3.13</ecNumber>
    </recommendedName>
    <alternativeName>
        <fullName evidence="6">Thymidine diphospho-4-keto-rhamnose 3,5-epimerase</fullName>
    </alternativeName>
    <alternativeName>
        <fullName evidence="5">dTDP-4-keto-6-deoxyglucose 3,5-epimerase</fullName>
    </alternativeName>
    <alternativeName>
        <fullName evidence="7">dTDP-6-deoxy-D-xylo-4-hexulose 3,5-epimerase</fullName>
    </alternativeName>
</protein>
<keyword evidence="10" id="KW-0413">Isomerase</keyword>
<dbReference type="PANTHER" id="PTHR21047">
    <property type="entry name" value="DTDP-6-DEOXY-D-GLUCOSE-3,5 EPIMERASE"/>
    <property type="match status" value="1"/>
</dbReference>
<dbReference type="Proteomes" id="UP000043764">
    <property type="component" value="Unassembled WGS sequence"/>
</dbReference>
<evidence type="ECO:0000256" key="7">
    <source>
        <dbReference type="ARBA" id="ARBA00033311"/>
    </source>
</evidence>
<dbReference type="GO" id="GO:0000271">
    <property type="term" value="P:polysaccharide biosynthetic process"/>
    <property type="evidence" value="ECO:0007669"/>
    <property type="project" value="TreeGrafter"/>
</dbReference>
<dbReference type="PANTHER" id="PTHR21047:SF2">
    <property type="entry name" value="THYMIDINE DIPHOSPHO-4-KETO-RHAMNOSE 3,5-EPIMERASE"/>
    <property type="match status" value="1"/>
</dbReference>
<dbReference type="Pfam" id="PF00908">
    <property type="entry name" value="dTDP_sugar_isom"/>
    <property type="match status" value="1"/>
</dbReference>
<feature type="active site" description="Proton donor" evidence="8">
    <location>
        <position position="132"/>
    </location>
</feature>